<dbReference type="GO" id="GO:0043266">
    <property type="term" value="P:regulation of potassium ion transport"/>
    <property type="evidence" value="ECO:0007669"/>
    <property type="project" value="TreeGrafter"/>
</dbReference>
<sequence length="514" mass="56352">MEACGMAKNERPGVDNPAFSGEEDDQHNGSVKKEVAGEAGKTSGKDLTSEEKKEKFLIMKNIVVISIAFTFLFTSYNSMSNLQSSINKVDGTASLTVLYGAFVFSCCFLPSWLLSLLKEKYTIALSMLCYSSYIAAQFYPEIYTLVPTAFILGLGAAPLWASKCIYLTKVGLRYASLVGENSDVIITKFFGIFFMFFQFTQVWGSLIASSVLSVGVEEVNRTEAEILSCGYNFCISEPTRELNSSDSSGREGPPLWQIYTLASIFLLCSLLSSVVVIIFVDPISSFKEVVGGGGEGKSSLQLLVATFNHLRHPYQLLIVPLTIWSGLEQGFLTADYTAGYVSCGLGVHMVGYVIVCYGVCDALCSMGLSSVVKVLGRVPVFTLGFLINVALIVALVYWRPLPDDVAWFFVIVGFWGVSDAIWQTQINALYGVIFPGQCEAAFSNYRLWESIGFFISYACSTAICVDVKITILIIFLVVGMTGYYTIEIIQRMGGPKKDKDGSVIPLDQLIVREL</sequence>
<proteinExistence type="inferred from homology"/>
<dbReference type="EMBL" id="JARKIK010000041">
    <property type="protein sequence ID" value="KAK8737931.1"/>
    <property type="molecule type" value="Genomic_DNA"/>
</dbReference>
<evidence type="ECO:0000313" key="10">
    <source>
        <dbReference type="Proteomes" id="UP001445076"/>
    </source>
</evidence>
<feature type="transmembrane region" description="Helical" evidence="8">
    <location>
        <begin position="96"/>
        <end position="114"/>
    </location>
</feature>
<dbReference type="InterPro" id="IPR010291">
    <property type="entry name" value="Ion_channel_UNC-93"/>
</dbReference>
<dbReference type="Pfam" id="PF05978">
    <property type="entry name" value="UNC-93"/>
    <property type="match status" value="1"/>
</dbReference>
<dbReference type="PANTHER" id="PTHR19444">
    <property type="entry name" value="UNC-93 RELATED"/>
    <property type="match status" value="1"/>
</dbReference>
<evidence type="ECO:0000256" key="2">
    <source>
        <dbReference type="ARBA" id="ARBA00009172"/>
    </source>
</evidence>
<keyword evidence="10" id="KW-1185">Reference proteome</keyword>
<feature type="transmembrane region" description="Helical" evidence="8">
    <location>
        <begin position="145"/>
        <end position="168"/>
    </location>
</feature>
<comment type="similarity">
    <text evidence="2">Belongs to the unc-93 family.</text>
</comment>
<dbReference type="PANTHER" id="PTHR19444:SF13">
    <property type="entry name" value="PROTEIN UNC-93 HOMOLOG A"/>
    <property type="match status" value="1"/>
</dbReference>
<evidence type="ECO:0000256" key="4">
    <source>
        <dbReference type="ARBA" id="ARBA00022989"/>
    </source>
</evidence>
<feature type="region of interest" description="Disordered" evidence="7">
    <location>
        <begin position="1"/>
        <end position="47"/>
    </location>
</feature>
<protein>
    <recommendedName>
        <fullName evidence="11">UNC93-like protein</fullName>
    </recommendedName>
</protein>
<name>A0AAW0XF82_CHEQU</name>
<dbReference type="GO" id="GO:0005886">
    <property type="term" value="C:plasma membrane"/>
    <property type="evidence" value="ECO:0007669"/>
    <property type="project" value="TreeGrafter"/>
</dbReference>
<dbReference type="AlphaFoldDB" id="A0AAW0XF82"/>
<reference evidence="9 10" key="1">
    <citation type="journal article" date="2024" name="BMC Genomics">
        <title>Genome assembly of redclaw crayfish (Cherax quadricarinatus) provides insights into its immune adaptation and hypoxia tolerance.</title>
        <authorList>
            <person name="Liu Z."/>
            <person name="Zheng J."/>
            <person name="Li H."/>
            <person name="Fang K."/>
            <person name="Wang S."/>
            <person name="He J."/>
            <person name="Zhou D."/>
            <person name="Weng S."/>
            <person name="Chi M."/>
            <person name="Gu Z."/>
            <person name="He J."/>
            <person name="Li F."/>
            <person name="Wang M."/>
        </authorList>
    </citation>
    <scope>NUCLEOTIDE SEQUENCE [LARGE SCALE GENOMIC DNA]</scope>
    <source>
        <strain evidence="9">ZL_2023a</strain>
    </source>
</reference>
<dbReference type="InterPro" id="IPR036259">
    <property type="entry name" value="MFS_trans_sf"/>
</dbReference>
<dbReference type="GO" id="GO:0055120">
    <property type="term" value="C:striated muscle dense body"/>
    <property type="evidence" value="ECO:0007669"/>
    <property type="project" value="TreeGrafter"/>
</dbReference>
<evidence type="ECO:0000313" key="9">
    <source>
        <dbReference type="EMBL" id="KAK8737931.1"/>
    </source>
</evidence>
<accession>A0AAW0XF82</accession>
<dbReference type="GO" id="GO:0015459">
    <property type="term" value="F:potassium channel regulator activity"/>
    <property type="evidence" value="ECO:0007669"/>
    <property type="project" value="TreeGrafter"/>
</dbReference>
<evidence type="ECO:0000256" key="7">
    <source>
        <dbReference type="SAM" id="MobiDB-lite"/>
    </source>
</evidence>
<dbReference type="Proteomes" id="UP001445076">
    <property type="component" value="Unassembled WGS sequence"/>
</dbReference>
<feature type="transmembrane region" description="Helical" evidence="8">
    <location>
        <begin position="189"/>
        <end position="212"/>
    </location>
</feature>
<feature type="transmembrane region" description="Helical" evidence="8">
    <location>
        <begin position="378"/>
        <end position="398"/>
    </location>
</feature>
<feature type="transmembrane region" description="Helical" evidence="8">
    <location>
        <begin position="405"/>
        <end position="422"/>
    </location>
</feature>
<comment type="caution">
    <text evidence="9">The sequence shown here is derived from an EMBL/GenBank/DDBJ whole genome shotgun (WGS) entry which is preliminary data.</text>
</comment>
<comment type="subcellular location">
    <subcellularLocation>
        <location evidence="1">Membrane</location>
        <topology evidence="1">Multi-pass membrane protein</topology>
    </subcellularLocation>
</comment>
<dbReference type="GO" id="GO:0006937">
    <property type="term" value="P:regulation of muscle contraction"/>
    <property type="evidence" value="ECO:0007669"/>
    <property type="project" value="TreeGrafter"/>
</dbReference>
<keyword evidence="5 8" id="KW-0472">Membrane</keyword>
<evidence type="ECO:0008006" key="11">
    <source>
        <dbReference type="Google" id="ProtNLM"/>
    </source>
</evidence>
<dbReference type="SUPFAM" id="SSF103473">
    <property type="entry name" value="MFS general substrate transporter"/>
    <property type="match status" value="1"/>
</dbReference>
<dbReference type="FunFam" id="1.20.1250.20:FF:000290">
    <property type="entry name" value="Unc-93 homolog A"/>
    <property type="match status" value="1"/>
</dbReference>
<keyword evidence="4 8" id="KW-1133">Transmembrane helix</keyword>
<organism evidence="9 10">
    <name type="scientific">Cherax quadricarinatus</name>
    <name type="common">Australian red claw crayfish</name>
    <dbReference type="NCBI Taxonomy" id="27406"/>
    <lineage>
        <taxon>Eukaryota</taxon>
        <taxon>Metazoa</taxon>
        <taxon>Ecdysozoa</taxon>
        <taxon>Arthropoda</taxon>
        <taxon>Crustacea</taxon>
        <taxon>Multicrustacea</taxon>
        <taxon>Malacostraca</taxon>
        <taxon>Eumalacostraca</taxon>
        <taxon>Eucarida</taxon>
        <taxon>Decapoda</taxon>
        <taxon>Pleocyemata</taxon>
        <taxon>Astacidea</taxon>
        <taxon>Parastacoidea</taxon>
        <taxon>Parastacidae</taxon>
        <taxon>Cherax</taxon>
    </lineage>
</organism>
<feature type="transmembrane region" description="Helical" evidence="8">
    <location>
        <begin position="57"/>
        <end position="76"/>
    </location>
</feature>
<keyword evidence="6" id="KW-0325">Glycoprotein</keyword>
<feature type="transmembrane region" description="Helical" evidence="8">
    <location>
        <begin position="454"/>
        <end position="486"/>
    </location>
</feature>
<evidence type="ECO:0000256" key="6">
    <source>
        <dbReference type="ARBA" id="ARBA00023180"/>
    </source>
</evidence>
<evidence type="ECO:0000256" key="8">
    <source>
        <dbReference type="SAM" id="Phobius"/>
    </source>
</evidence>
<keyword evidence="3 8" id="KW-0812">Transmembrane</keyword>
<gene>
    <name evidence="9" type="ORF">OTU49_004310</name>
</gene>
<evidence type="ECO:0000256" key="1">
    <source>
        <dbReference type="ARBA" id="ARBA00004141"/>
    </source>
</evidence>
<evidence type="ECO:0000256" key="3">
    <source>
        <dbReference type="ARBA" id="ARBA00022692"/>
    </source>
</evidence>
<feature type="transmembrane region" description="Helical" evidence="8">
    <location>
        <begin position="256"/>
        <end position="280"/>
    </location>
</feature>
<evidence type="ECO:0000256" key="5">
    <source>
        <dbReference type="ARBA" id="ARBA00023136"/>
    </source>
</evidence>
<dbReference type="InterPro" id="IPR051951">
    <property type="entry name" value="UNC-93_regulatory"/>
</dbReference>